<dbReference type="InterPro" id="IPR050626">
    <property type="entry name" value="Peptidase_M16"/>
</dbReference>
<dbReference type="Pfam" id="PF05193">
    <property type="entry name" value="Peptidase_M16_C"/>
    <property type="match status" value="2"/>
</dbReference>
<keyword evidence="4" id="KW-1185">Reference proteome</keyword>
<evidence type="ECO:0000259" key="2">
    <source>
        <dbReference type="Pfam" id="PF05193"/>
    </source>
</evidence>
<dbReference type="GO" id="GO:0046872">
    <property type="term" value="F:metal ion binding"/>
    <property type="evidence" value="ECO:0007669"/>
    <property type="project" value="InterPro"/>
</dbReference>
<accession>A0A812JY23</accession>
<dbReference type="Proteomes" id="UP000601435">
    <property type="component" value="Unassembled WGS sequence"/>
</dbReference>
<protein>
    <recommendedName>
        <fullName evidence="2">Peptidase M16 C-terminal domain-containing protein</fullName>
    </recommendedName>
</protein>
<feature type="domain" description="Peptidase M16 C-terminal" evidence="2">
    <location>
        <begin position="658"/>
        <end position="848"/>
    </location>
</feature>
<dbReference type="EMBL" id="CAJNJA010006834">
    <property type="protein sequence ID" value="CAE7216324.1"/>
    <property type="molecule type" value="Genomic_DNA"/>
</dbReference>
<feature type="domain" description="Peptidase M16 C-terminal" evidence="2">
    <location>
        <begin position="93"/>
        <end position="155"/>
    </location>
</feature>
<evidence type="ECO:0000313" key="3">
    <source>
        <dbReference type="EMBL" id="CAE7216324.1"/>
    </source>
</evidence>
<comment type="caution">
    <text evidence="3">The sequence shown here is derived from an EMBL/GenBank/DDBJ whole genome shotgun (WGS) entry which is preliminary data.</text>
</comment>
<dbReference type="Gene3D" id="3.30.830.10">
    <property type="entry name" value="Metalloenzyme, LuxS/M16 peptidase-like"/>
    <property type="match status" value="3"/>
</dbReference>
<dbReference type="SUPFAM" id="SSF63411">
    <property type="entry name" value="LuxS/MPP-like metallohydrolase"/>
    <property type="match status" value="3"/>
</dbReference>
<dbReference type="PANTHER" id="PTHR43690">
    <property type="entry name" value="NARDILYSIN"/>
    <property type="match status" value="1"/>
</dbReference>
<sequence>MINGTCCRSRVLICWFGDFQIHQLRKVLREFAYFTRISDEDLEKERKVVLEEWRESRNAQGRLSERYIQALCGAGCRYCERLPIGKEHIIREVSSQTLRRFYQKFYHPACMALVAVGDFDAPSVEMRIKELFDILPEDISPLPRCPVAAAPERPRYTVPNSEGVRVASSTDPELSFAQSMIDCKRPRTPVRFVRDVRRRMTEDLFHRAFSARLLRLTLQGPLEGGPRDFFSAGTDTSDPLPALSPLSASLAPLPGRVRPAIASLLRELERIRRFGFHAAEVLRAKRSMLAEFEEEYIEREQRPSDGFAEELTSFFLDEDHAPGVEDRARLASVLLPRISCEEVSNVSKLYIFEDNVVVKIATPLMSLRSPAYTAWSTLQACRQFRIPRPSLDLPSEEEVTQLMQAVAKEQLKAWPADEDDVDSRLKLLFDATASDRLASMSQTRRRQVQARGVPTASRRSSTTLATATATPGSPDADFGEEVILQNGFRVFLKETDLFEDEILVKGRRWGGLSEFQESGMFSGGVSCEAQVNSMCAMMLGICGLPAESMQECLEGRRVDPSPPHMEAYTTSLDASSSPADFEVLLTLLALLFLKPVSPGQGTAGRLSLVKLGLLAWRLAEDRDPQYTWLPSLWRILRLNFRIASQIFNERASMPREWTLVLVGRLPPRSELLPLLETYLGSIPNGESGASSQRPEDLQMRQAVTPLEIEFPAKSVREDVHLHMVEPKGSTVLCFPLQMVSVSEAESVEACSEELRELMRLQLLVRLLETRLVEVLRFQRGQVYSVSVGTDLSLAPPQMGKPRRGTLSISFECDPAESDELVAATQAELDCLKDGSTEFTEANVAAALEQDSREFEELIHTNGWWAGTVLDLYFSRCYVAFGEIGQTLSLWWTCRQ</sequence>
<feature type="compositionally biased region" description="Low complexity" evidence="1">
    <location>
        <begin position="455"/>
        <end position="470"/>
    </location>
</feature>
<organism evidence="3 4">
    <name type="scientific">Symbiodinium necroappetens</name>
    <dbReference type="NCBI Taxonomy" id="1628268"/>
    <lineage>
        <taxon>Eukaryota</taxon>
        <taxon>Sar</taxon>
        <taxon>Alveolata</taxon>
        <taxon>Dinophyceae</taxon>
        <taxon>Suessiales</taxon>
        <taxon>Symbiodiniaceae</taxon>
        <taxon>Symbiodinium</taxon>
    </lineage>
</organism>
<reference evidence="3" key="1">
    <citation type="submission" date="2021-02" db="EMBL/GenBank/DDBJ databases">
        <authorList>
            <person name="Dougan E. K."/>
            <person name="Rhodes N."/>
            <person name="Thang M."/>
            <person name="Chan C."/>
        </authorList>
    </citation>
    <scope>NUCLEOTIDE SEQUENCE</scope>
</reference>
<proteinExistence type="predicted"/>
<feature type="non-terminal residue" evidence="3">
    <location>
        <position position="895"/>
    </location>
</feature>
<evidence type="ECO:0000256" key="1">
    <source>
        <dbReference type="SAM" id="MobiDB-lite"/>
    </source>
</evidence>
<dbReference type="OrthoDB" id="438242at2759"/>
<dbReference type="AlphaFoldDB" id="A0A812JY23"/>
<dbReference type="PANTHER" id="PTHR43690:SF34">
    <property type="entry name" value="ZINC PROTEASE PQQL-LIKE"/>
    <property type="match status" value="1"/>
</dbReference>
<dbReference type="InterPro" id="IPR007863">
    <property type="entry name" value="Peptidase_M16_C"/>
</dbReference>
<feature type="region of interest" description="Disordered" evidence="1">
    <location>
        <begin position="438"/>
        <end position="478"/>
    </location>
</feature>
<gene>
    <name evidence="3" type="ORF">SNEC2469_LOCUS2513</name>
</gene>
<evidence type="ECO:0000313" key="4">
    <source>
        <dbReference type="Proteomes" id="UP000601435"/>
    </source>
</evidence>
<dbReference type="InterPro" id="IPR011249">
    <property type="entry name" value="Metalloenz_LuxS/M16"/>
</dbReference>
<name>A0A812JY23_9DINO</name>